<evidence type="ECO:0000313" key="2">
    <source>
        <dbReference type="EMBL" id="QJB04051.1"/>
    </source>
</evidence>
<keyword evidence="1" id="KW-0812">Transmembrane</keyword>
<evidence type="ECO:0000256" key="1">
    <source>
        <dbReference type="SAM" id="Phobius"/>
    </source>
</evidence>
<gene>
    <name evidence="2" type="ORF">MM171B00501_0012</name>
</gene>
<reference evidence="2" key="1">
    <citation type="submission" date="2020-03" db="EMBL/GenBank/DDBJ databases">
        <title>The deep terrestrial virosphere.</title>
        <authorList>
            <person name="Holmfeldt K."/>
            <person name="Nilsson E."/>
            <person name="Simone D."/>
            <person name="Lopez-Fernandez M."/>
            <person name="Wu X."/>
            <person name="de Brujin I."/>
            <person name="Lundin D."/>
            <person name="Andersson A."/>
            <person name="Bertilsson S."/>
            <person name="Dopson M."/>
        </authorList>
    </citation>
    <scope>NUCLEOTIDE SEQUENCE</scope>
    <source>
        <strain evidence="2">MM171B00501</strain>
    </source>
</reference>
<name>A0A6M3M8B4_9ZZZZ</name>
<accession>A0A6M3M8B4</accession>
<organism evidence="2">
    <name type="scientific">viral metagenome</name>
    <dbReference type="NCBI Taxonomy" id="1070528"/>
    <lineage>
        <taxon>unclassified sequences</taxon>
        <taxon>metagenomes</taxon>
        <taxon>organismal metagenomes</taxon>
    </lineage>
</organism>
<protein>
    <submittedName>
        <fullName evidence="2">Uncharacterized protein</fullName>
    </submittedName>
</protein>
<dbReference type="EMBL" id="MT143870">
    <property type="protein sequence ID" value="QJB04051.1"/>
    <property type="molecule type" value="Genomic_DNA"/>
</dbReference>
<proteinExistence type="predicted"/>
<keyword evidence="1" id="KW-0472">Membrane</keyword>
<dbReference type="AlphaFoldDB" id="A0A6M3M8B4"/>
<sequence length="39" mass="4213">MAGNDNWVQVKKAIPSLLISTAIIVGYALLVRIFALKGK</sequence>
<feature type="transmembrane region" description="Helical" evidence="1">
    <location>
        <begin position="13"/>
        <end position="35"/>
    </location>
</feature>
<keyword evidence="1" id="KW-1133">Transmembrane helix</keyword>